<evidence type="ECO:0000256" key="3">
    <source>
        <dbReference type="ARBA" id="ARBA00023066"/>
    </source>
</evidence>
<dbReference type="InterPro" id="IPR048283">
    <property type="entry name" value="AdoMetDC-like"/>
</dbReference>
<evidence type="ECO:0000313" key="6">
    <source>
        <dbReference type="Proteomes" id="UP001472677"/>
    </source>
</evidence>
<comment type="pathway">
    <text evidence="1">Amine and polyamine biosynthesis; S-adenosylmethioninamine biosynthesis; S-adenosylmethioninamine from S-adenosyl-L-methionine: step 1/1.</text>
</comment>
<reference evidence="5 6" key="1">
    <citation type="journal article" date="2024" name="G3 (Bethesda)">
        <title>Genome assembly of Hibiscus sabdariffa L. provides insights into metabolisms of medicinal natural products.</title>
        <authorList>
            <person name="Kim T."/>
        </authorList>
    </citation>
    <scope>NUCLEOTIDE SEQUENCE [LARGE SCALE GENOMIC DNA]</scope>
    <source>
        <strain evidence="5">TK-2024</strain>
        <tissue evidence="5">Old leaves</tissue>
    </source>
</reference>
<dbReference type="PANTHER" id="PTHR11570:SF38">
    <property type="entry name" value="S-ADENOSYLMETHIONINE DECARBOXYLASE PROENZYME 4"/>
    <property type="match status" value="1"/>
</dbReference>
<accession>A0ABR2BXE8</accession>
<evidence type="ECO:0000256" key="4">
    <source>
        <dbReference type="ARBA" id="ARBA00023115"/>
    </source>
</evidence>
<dbReference type="SUPFAM" id="SSF56276">
    <property type="entry name" value="S-adenosylmethionine decarboxylase"/>
    <property type="match status" value="1"/>
</dbReference>
<comment type="similarity">
    <text evidence="2">Belongs to the eukaryotic AdoMetDC family.</text>
</comment>
<organism evidence="5 6">
    <name type="scientific">Hibiscus sabdariffa</name>
    <name type="common">roselle</name>
    <dbReference type="NCBI Taxonomy" id="183260"/>
    <lineage>
        <taxon>Eukaryota</taxon>
        <taxon>Viridiplantae</taxon>
        <taxon>Streptophyta</taxon>
        <taxon>Embryophyta</taxon>
        <taxon>Tracheophyta</taxon>
        <taxon>Spermatophyta</taxon>
        <taxon>Magnoliopsida</taxon>
        <taxon>eudicotyledons</taxon>
        <taxon>Gunneridae</taxon>
        <taxon>Pentapetalae</taxon>
        <taxon>rosids</taxon>
        <taxon>malvids</taxon>
        <taxon>Malvales</taxon>
        <taxon>Malvaceae</taxon>
        <taxon>Malvoideae</taxon>
        <taxon>Hibiscus</taxon>
    </lineage>
</organism>
<protein>
    <recommendedName>
        <fullName evidence="7">Adenosylmethionine decarboxylase</fullName>
    </recommendedName>
</protein>
<gene>
    <name evidence="5" type="ORF">V6N12_033516</name>
</gene>
<dbReference type="PANTHER" id="PTHR11570">
    <property type="entry name" value="S-ADENOSYLMETHIONINE DECARBOXYLASE"/>
    <property type="match status" value="1"/>
</dbReference>
<comment type="caution">
    <text evidence="5">The sequence shown here is derived from an EMBL/GenBank/DDBJ whole genome shotgun (WGS) entry which is preliminary data.</text>
</comment>
<sequence length="112" mass="12622">MYFFKTPPSFSASCCFEVSTMTVSGFEGFEKCLELQFFGDDPLENMGLRLIDFESLEQVLHAVNYTVVSAVGNYFFDAFVLSKSSLFVYPNKIVIKTCNSASQIYSTNDSLR</sequence>
<keyword evidence="3" id="KW-0745">Spermidine biosynthesis</keyword>
<name>A0ABR2BXE8_9ROSI</name>
<keyword evidence="6" id="KW-1185">Reference proteome</keyword>
<keyword evidence="4" id="KW-0620">Polyamine biosynthesis</keyword>
<dbReference type="Proteomes" id="UP001472677">
    <property type="component" value="Unassembled WGS sequence"/>
</dbReference>
<evidence type="ECO:0000256" key="2">
    <source>
        <dbReference type="ARBA" id="ARBA00008466"/>
    </source>
</evidence>
<dbReference type="InterPro" id="IPR016067">
    <property type="entry name" value="S-AdoMet_deCO2ase_core"/>
</dbReference>
<dbReference type="Gene3D" id="3.60.90.10">
    <property type="entry name" value="S-adenosylmethionine decarboxylase"/>
    <property type="match status" value="1"/>
</dbReference>
<evidence type="ECO:0008006" key="7">
    <source>
        <dbReference type="Google" id="ProtNLM"/>
    </source>
</evidence>
<proteinExistence type="inferred from homology"/>
<evidence type="ECO:0000256" key="1">
    <source>
        <dbReference type="ARBA" id="ARBA00004911"/>
    </source>
</evidence>
<dbReference type="Pfam" id="PF01536">
    <property type="entry name" value="SAM_decarbox"/>
    <property type="match status" value="1"/>
</dbReference>
<dbReference type="EMBL" id="JBBPBM010000079">
    <property type="protein sequence ID" value="KAK8511237.1"/>
    <property type="molecule type" value="Genomic_DNA"/>
</dbReference>
<evidence type="ECO:0000313" key="5">
    <source>
        <dbReference type="EMBL" id="KAK8511237.1"/>
    </source>
</evidence>